<sequence>MSNDTDAEKAVAADPTPTLGNAIHLRNQAAAMLEEAARIDRLVAAEELRRREERKPKQPDLGDAGSVAVTFTKYQAGREYAYAAVGWRVGQSTRWTVTGQNTDRLNWPGLLQFIGEANWPSLHVVVGLKRIGPDPAEEEPVAERMGSYGRVAGTYSPGGVVDPLVRAEVPRVGTGPSPFDQPGRGFIIAALRDRDTY</sequence>
<dbReference type="EMBL" id="KR080194">
    <property type="protein sequence ID" value="AKF14351.1"/>
    <property type="molecule type" value="Genomic_DNA"/>
</dbReference>
<dbReference type="OrthoDB" id="13127at10239"/>
<accession>A0A0F6YQ33</accession>
<proteinExistence type="predicted"/>
<protein>
    <submittedName>
        <fullName evidence="1">Uncharacterized protein</fullName>
    </submittedName>
</protein>
<evidence type="ECO:0000313" key="2">
    <source>
        <dbReference type="Proteomes" id="UP000203101"/>
    </source>
</evidence>
<dbReference type="GeneID" id="26637392"/>
<gene>
    <name evidence="1" type="primary">89</name>
    <name evidence="1" type="ORF">SEA_VINCENZO_89</name>
</gene>
<organism evidence="1 2">
    <name type="scientific">Mycobacterium phage Vincenzo</name>
    <dbReference type="NCBI Taxonomy" id="1647301"/>
    <lineage>
        <taxon>Viruses</taxon>
        <taxon>Duplodnaviria</taxon>
        <taxon>Heunggongvirae</taxon>
        <taxon>Uroviricota</taxon>
        <taxon>Caudoviricetes</taxon>
        <taxon>Bclasvirinae</taxon>
        <taxon>Coopervirus</taxon>
        <taxon>Coopervirus vincenzo</taxon>
    </lineage>
</organism>
<name>A0A0F6YQ33_9CAUD</name>
<reference evidence="1 2" key="1">
    <citation type="journal article" date="2015" name="Genome Announc.">
        <title>Genome Sequences of Mycobacteriophages AlanGrant, Baee, Corofin, OrangeOswald, and Vincenzo, New Members of Cluster B.</title>
        <authorList>
            <person name="Pope W.H."/>
            <person name="Carbonara M.E."/>
            <person name="Cioffi H.M."/>
            <person name="Cruz T."/>
            <person name="Dang B.Q."/>
            <person name="Doyle A.N."/>
            <person name="Fan O.H."/>
            <person name="Gallagher M."/>
            <person name="Gentile G.M."/>
            <person name="German B.A."/>
            <person name="Farrell M.E."/>
            <person name="Gerwig M."/>
            <person name="Hunter K.L."/>
            <person name="Lefever V.E."/>
            <person name="Marfisi N.A."/>
            <person name="McDonnell J.E."/>
            <person name="Monga J.K."/>
            <person name="Quiroz K.G."/>
            <person name="Pong A.C."/>
            <person name="Rimple P.A."/>
            <person name="Situ M."/>
            <person name="Sohnen P.C."/>
            <person name="Stockinger A.N."/>
            <person name="Thompson P.K."/>
            <person name="Torchio N.M."/>
            <person name="Toner C.L."/>
            <person name="Ulbrich M.C."/>
            <person name="Vohra N.I."/>
            <person name="Zakir A."/>
            <person name="Adkins N.L."/>
            <person name="Brown B.R."/>
            <person name="Churilla B.M."/>
            <person name="Kramer Z.J."/>
            <person name="Lapin J.S."/>
            <person name="Montgomery M.T."/>
            <person name="Prout A.K."/>
            <person name="Grubb S.R."/>
            <person name="Warner M.H."/>
            <person name="Bowman C.A."/>
            <person name="Russell D.A."/>
            <person name="Hatfull G.F."/>
        </authorList>
    </citation>
    <scope>NUCLEOTIDE SEQUENCE [LARGE SCALE GENOMIC DNA]</scope>
</reference>
<keyword evidence="2" id="KW-1185">Reference proteome</keyword>
<dbReference type="KEGG" id="vg:26637392"/>
<dbReference type="Proteomes" id="UP000203101">
    <property type="component" value="Segment"/>
</dbReference>
<dbReference type="RefSeq" id="YP_009210945.1">
    <property type="nucleotide sequence ID" value="NC_028934.1"/>
</dbReference>
<evidence type="ECO:0000313" key="1">
    <source>
        <dbReference type="EMBL" id="AKF14351.1"/>
    </source>
</evidence>